<dbReference type="STRING" id="1469144.LI90_738"/>
<accession>A0A132MN00</accession>
<dbReference type="PATRIC" id="fig|1469144.10.peg.848"/>
<reference evidence="2" key="1">
    <citation type="submission" date="2015-04" db="EMBL/GenBank/DDBJ databases">
        <title>Physiological reanalysis, assessment of diazotrophy, and genome sequences of multiple isolates of Streptomyces thermoautotrophicus.</title>
        <authorList>
            <person name="MacKellar D.C."/>
            <person name="Lieber L."/>
            <person name="Norman J."/>
            <person name="Bolger A."/>
            <person name="Tobin C."/>
            <person name="Murray J.W."/>
            <person name="Chang R."/>
            <person name="Ford T."/>
            <person name="Nguyen P.Q."/>
            <person name="Woodward J."/>
            <person name="Permingeat H."/>
            <person name="Joshi N.S."/>
            <person name="Silver P.A."/>
            <person name="Usadel B."/>
            <person name="Rutherford A.W."/>
            <person name="Friesen M."/>
            <person name="Prell J."/>
        </authorList>
    </citation>
    <scope>NUCLEOTIDE SEQUENCE [LARGE SCALE GENOMIC DNA]</scope>
    <source>
        <strain evidence="2">H1</strain>
    </source>
</reference>
<keyword evidence="2" id="KW-1185">Reference proteome</keyword>
<protein>
    <submittedName>
        <fullName evidence="1">Uncharacterized protein</fullName>
    </submittedName>
</protein>
<dbReference type="AlphaFoldDB" id="A0A132MN00"/>
<comment type="caution">
    <text evidence="1">The sequence shown here is derived from an EMBL/GenBank/DDBJ whole genome shotgun (WGS) entry which is preliminary data.</text>
</comment>
<organism evidence="1 2">
    <name type="scientific">Carbonactinospora thermoautotrophica</name>
    <dbReference type="NCBI Taxonomy" id="1469144"/>
    <lineage>
        <taxon>Bacteria</taxon>
        <taxon>Bacillati</taxon>
        <taxon>Actinomycetota</taxon>
        <taxon>Actinomycetes</taxon>
        <taxon>Kitasatosporales</taxon>
        <taxon>Carbonactinosporaceae</taxon>
        <taxon>Carbonactinospora</taxon>
    </lineage>
</organism>
<gene>
    <name evidence="1" type="ORF">LI90_738</name>
</gene>
<evidence type="ECO:0000313" key="2">
    <source>
        <dbReference type="Proteomes" id="UP000070188"/>
    </source>
</evidence>
<evidence type="ECO:0000313" key="1">
    <source>
        <dbReference type="EMBL" id="KWW99105.1"/>
    </source>
</evidence>
<proteinExistence type="predicted"/>
<dbReference type="EMBL" id="LAXD01000001">
    <property type="protein sequence ID" value="KWW99105.1"/>
    <property type="molecule type" value="Genomic_DNA"/>
</dbReference>
<sequence>MLGAAILCSLLTACGQPVASEKKTLNQQQADQRAEEHIQRAVAAVFTPPPRLERQLFLTFQCKDPSDLGSEERIQVTRRYWLRDLPKERNREYFDKIHEYWTHNGYHVLEDDRADPNNPALFVEHNDDGFRMSLQANFQGDLTIGATSPCIWPNGEPT</sequence>
<dbReference type="Proteomes" id="UP000070188">
    <property type="component" value="Unassembled WGS sequence"/>
</dbReference>
<name>A0A132MN00_9ACTN</name>